<protein>
    <submittedName>
        <fullName evidence="2">Uncharacterized protein</fullName>
    </submittedName>
</protein>
<dbReference type="RefSeq" id="WP_379278084.1">
    <property type="nucleotide sequence ID" value="NZ_JBHUGT010000043.1"/>
</dbReference>
<accession>A0ABW5R2L9</accession>
<comment type="caution">
    <text evidence="2">The sequence shown here is derived from an EMBL/GenBank/DDBJ whole genome shotgun (WGS) entry which is preliminary data.</text>
</comment>
<organism evidence="2 3">
    <name type="scientific">Paenibacillus thailandensis</name>
    <dbReference type="NCBI Taxonomy" id="393250"/>
    <lineage>
        <taxon>Bacteria</taxon>
        <taxon>Bacillati</taxon>
        <taxon>Bacillota</taxon>
        <taxon>Bacilli</taxon>
        <taxon>Bacillales</taxon>
        <taxon>Paenibacillaceae</taxon>
        <taxon>Paenibacillus</taxon>
    </lineage>
</organism>
<name>A0ABW5R2L9_9BACL</name>
<evidence type="ECO:0000256" key="1">
    <source>
        <dbReference type="SAM" id="Phobius"/>
    </source>
</evidence>
<dbReference type="Proteomes" id="UP001597493">
    <property type="component" value="Unassembled WGS sequence"/>
</dbReference>
<proteinExistence type="predicted"/>
<evidence type="ECO:0000313" key="2">
    <source>
        <dbReference type="EMBL" id="MFD2662952.1"/>
    </source>
</evidence>
<sequence length="62" mass="6634">MATFGSIGIIVLGAVLVEKRCREAGNTDGALAAKRFGRYFLVGAGGMVAYEWMHGLLTLLLF</sequence>
<keyword evidence="1" id="KW-0472">Membrane</keyword>
<keyword evidence="1" id="KW-0812">Transmembrane</keyword>
<keyword evidence="1" id="KW-1133">Transmembrane helix</keyword>
<feature type="transmembrane region" description="Helical" evidence="1">
    <location>
        <begin position="39"/>
        <end position="61"/>
    </location>
</feature>
<reference evidence="3" key="1">
    <citation type="journal article" date="2019" name="Int. J. Syst. Evol. Microbiol.">
        <title>The Global Catalogue of Microorganisms (GCM) 10K type strain sequencing project: providing services to taxonomists for standard genome sequencing and annotation.</title>
        <authorList>
            <consortium name="The Broad Institute Genomics Platform"/>
            <consortium name="The Broad Institute Genome Sequencing Center for Infectious Disease"/>
            <person name="Wu L."/>
            <person name="Ma J."/>
        </authorList>
    </citation>
    <scope>NUCLEOTIDE SEQUENCE [LARGE SCALE GENOMIC DNA]</scope>
    <source>
        <strain evidence="3">TISTR 1827</strain>
    </source>
</reference>
<evidence type="ECO:0000313" key="3">
    <source>
        <dbReference type="Proteomes" id="UP001597493"/>
    </source>
</evidence>
<keyword evidence="3" id="KW-1185">Reference proteome</keyword>
<dbReference type="EMBL" id="JBHUMY010000036">
    <property type="protein sequence ID" value="MFD2662952.1"/>
    <property type="molecule type" value="Genomic_DNA"/>
</dbReference>
<gene>
    <name evidence="2" type="ORF">ACFSW5_22095</name>
</gene>